<reference evidence="2 3" key="1">
    <citation type="journal article" date="2020" name="BMC Genomics">
        <title>Intraspecific diversification of the crop wild relative Brassica cretica Lam. using demographic model selection.</title>
        <authorList>
            <person name="Kioukis A."/>
            <person name="Michalopoulou V.A."/>
            <person name="Briers L."/>
            <person name="Pirintsos S."/>
            <person name="Studholme D.J."/>
            <person name="Pavlidis P."/>
            <person name="Sarris P.F."/>
        </authorList>
    </citation>
    <scope>NUCLEOTIDE SEQUENCE [LARGE SCALE GENOMIC DNA]</scope>
    <source>
        <strain evidence="3">cv. PFS-1207/04</strain>
    </source>
</reference>
<feature type="transmembrane region" description="Helical" evidence="1">
    <location>
        <begin position="6"/>
        <end position="24"/>
    </location>
</feature>
<gene>
    <name evidence="2" type="ORF">DY000_02017481</name>
</gene>
<name>A0ABQ7D9L0_BRACR</name>
<keyword evidence="1" id="KW-0472">Membrane</keyword>
<evidence type="ECO:0000256" key="1">
    <source>
        <dbReference type="SAM" id="Phobius"/>
    </source>
</evidence>
<evidence type="ECO:0000313" key="3">
    <source>
        <dbReference type="Proteomes" id="UP000266723"/>
    </source>
</evidence>
<proteinExistence type="predicted"/>
<sequence length="95" mass="9789">MDTTLIFLLAYFAFGLVFLIVELVSCCREMYSDDFILTNTKVTGGGDVCDGNGKDGGGCNGGSDDGGRRECDVGVGGLVVVVVVVAGENVVTAED</sequence>
<keyword evidence="1" id="KW-1133">Transmembrane helix</keyword>
<evidence type="ECO:0000313" key="2">
    <source>
        <dbReference type="EMBL" id="KAF3569201.1"/>
    </source>
</evidence>
<dbReference type="EMBL" id="QGKV02000759">
    <property type="protein sequence ID" value="KAF3569201.1"/>
    <property type="molecule type" value="Genomic_DNA"/>
</dbReference>
<accession>A0ABQ7D9L0</accession>
<comment type="caution">
    <text evidence="2">The sequence shown here is derived from an EMBL/GenBank/DDBJ whole genome shotgun (WGS) entry which is preliminary data.</text>
</comment>
<dbReference type="Proteomes" id="UP000266723">
    <property type="component" value="Unassembled WGS sequence"/>
</dbReference>
<protein>
    <recommendedName>
        <fullName evidence="4">Transmembrane protein</fullName>
    </recommendedName>
</protein>
<organism evidence="2 3">
    <name type="scientific">Brassica cretica</name>
    <name type="common">Mustard</name>
    <dbReference type="NCBI Taxonomy" id="69181"/>
    <lineage>
        <taxon>Eukaryota</taxon>
        <taxon>Viridiplantae</taxon>
        <taxon>Streptophyta</taxon>
        <taxon>Embryophyta</taxon>
        <taxon>Tracheophyta</taxon>
        <taxon>Spermatophyta</taxon>
        <taxon>Magnoliopsida</taxon>
        <taxon>eudicotyledons</taxon>
        <taxon>Gunneridae</taxon>
        <taxon>Pentapetalae</taxon>
        <taxon>rosids</taxon>
        <taxon>malvids</taxon>
        <taxon>Brassicales</taxon>
        <taxon>Brassicaceae</taxon>
        <taxon>Brassiceae</taxon>
        <taxon>Brassica</taxon>
    </lineage>
</organism>
<keyword evidence="1" id="KW-0812">Transmembrane</keyword>
<keyword evidence="3" id="KW-1185">Reference proteome</keyword>
<evidence type="ECO:0008006" key="4">
    <source>
        <dbReference type="Google" id="ProtNLM"/>
    </source>
</evidence>